<proteinExistence type="predicted"/>
<dbReference type="Proteomes" id="UP000094652">
    <property type="component" value="Chromosome"/>
</dbReference>
<keyword evidence="2" id="KW-1185">Reference proteome</keyword>
<sequence>MIQIDIEFMHKVLDDKIEIQELINMEVELRNIKYNYVENINRSVIITGEIIFDIEYIPKGELEIRNLEIVKRISKLVNLDNSIFYKENNIENTEIVSKGFRLIEGNTIFINISINMIMNKNKYKNFDSCIL</sequence>
<evidence type="ECO:0000313" key="1">
    <source>
        <dbReference type="EMBL" id="AOR24029.1"/>
    </source>
</evidence>
<evidence type="ECO:0000313" key="2">
    <source>
        <dbReference type="Proteomes" id="UP000094652"/>
    </source>
</evidence>
<dbReference type="AlphaFoldDB" id="A0A1D7XLP7"/>
<organism evidence="1 2">
    <name type="scientific">Clostridium taeniosporum</name>
    <dbReference type="NCBI Taxonomy" id="394958"/>
    <lineage>
        <taxon>Bacteria</taxon>
        <taxon>Bacillati</taxon>
        <taxon>Bacillota</taxon>
        <taxon>Clostridia</taxon>
        <taxon>Eubacteriales</taxon>
        <taxon>Clostridiaceae</taxon>
        <taxon>Clostridium</taxon>
    </lineage>
</organism>
<gene>
    <name evidence="1" type="ORF">BGI42_09930</name>
</gene>
<dbReference type="STRING" id="394958.BGI42_09930"/>
<dbReference type="EMBL" id="CP017253">
    <property type="protein sequence ID" value="AOR24029.1"/>
    <property type="molecule type" value="Genomic_DNA"/>
</dbReference>
<reference evidence="2" key="1">
    <citation type="submission" date="2016-09" db="EMBL/GenBank/DDBJ databases">
        <title>Genomics of Clostridium taeniosporum, an organism which forms endospores with ribbon-like appendages.</title>
        <authorList>
            <person name="Walker J.R."/>
        </authorList>
    </citation>
    <scope>NUCLEOTIDE SEQUENCE [LARGE SCALE GENOMIC DNA]</scope>
    <source>
        <strain evidence="2">1/k</strain>
    </source>
</reference>
<protein>
    <submittedName>
        <fullName evidence="1">Uncharacterized protein</fullName>
    </submittedName>
</protein>
<dbReference type="KEGG" id="ctae:BGI42_09930"/>
<name>A0A1D7XLP7_9CLOT</name>
<accession>A0A1D7XLP7</accession>
<dbReference type="RefSeq" id="WP_069680168.1">
    <property type="nucleotide sequence ID" value="NZ_CP017253.2"/>
</dbReference>